<proteinExistence type="predicted"/>
<keyword evidence="2" id="KW-1185">Reference proteome</keyword>
<organism evidence="1 2">
    <name type="scientific">Falsarthrobacter nasiphocae</name>
    <dbReference type="NCBI Taxonomy" id="189863"/>
    <lineage>
        <taxon>Bacteria</taxon>
        <taxon>Bacillati</taxon>
        <taxon>Actinomycetota</taxon>
        <taxon>Actinomycetes</taxon>
        <taxon>Micrococcales</taxon>
        <taxon>Micrococcaceae</taxon>
        <taxon>Falsarthrobacter</taxon>
    </lineage>
</organism>
<gene>
    <name evidence="1" type="ORF">J2S35_000537</name>
</gene>
<dbReference type="Gene3D" id="3.40.50.2000">
    <property type="entry name" value="Glycogen Phosphorylase B"/>
    <property type="match status" value="1"/>
</dbReference>
<dbReference type="AlphaFoldDB" id="A0AAE3YG36"/>
<accession>A0AAE3YG36</accession>
<dbReference type="EMBL" id="JAVDUI010000001">
    <property type="protein sequence ID" value="MDR6891597.1"/>
    <property type="molecule type" value="Genomic_DNA"/>
</dbReference>
<dbReference type="SUPFAM" id="SSF53756">
    <property type="entry name" value="UDP-Glycosyltransferase/glycogen phosphorylase"/>
    <property type="match status" value="1"/>
</dbReference>
<reference evidence="1" key="1">
    <citation type="submission" date="2023-07" db="EMBL/GenBank/DDBJ databases">
        <title>Sequencing the genomes of 1000 actinobacteria strains.</title>
        <authorList>
            <person name="Klenk H.-P."/>
        </authorList>
    </citation>
    <scope>NUCLEOTIDE SEQUENCE</scope>
    <source>
        <strain evidence="1">DSM 13988</strain>
    </source>
</reference>
<dbReference type="Proteomes" id="UP001247307">
    <property type="component" value="Unassembled WGS sequence"/>
</dbReference>
<dbReference type="RefSeq" id="WP_309849554.1">
    <property type="nucleotide sequence ID" value="NZ_JAVDUI010000001.1"/>
</dbReference>
<sequence>MRDEVLPVARQRGFDFRVDVIGAGREKYAQEFEGTGIHLLGYVESLEEALSGHRMFLSPVTYGTGVKTKVLDGLSVGLPIVATRKGVEGIPLVPGREFLLGDAAADFAQAMMALANDASGADRLGAAGRARLQNLMSSAQLEVGWKAALDSVSTSDRTGG</sequence>
<name>A0AAE3YG36_9MICC</name>
<protein>
    <submittedName>
        <fullName evidence="1">Glycosyltransferase involved in cell wall biosynthesis</fullName>
    </submittedName>
</protein>
<evidence type="ECO:0000313" key="1">
    <source>
        <dbReference type="EMBL" id="MDR6891597.1"/>
    </source>
</evidence>
<evidence type="ECO:0000313" key="2">
    <source>
        <dbReference type="Proteomes" id="UP001247307"/>
    </source>
</evidence>
<dbReference type="Pfam" id="PF13692">
    <property type="entry name" value="Glyco_trans_1_4"/>
    <property type="match status" value="1"/>
</dbReference>
<comment type="caution">
    <text evidence="1">The sequence shown here is derived from an EMBL/GenBank/DDBJ whole genome shotgun (WGS) entry which is preliminary data.</text>
</comment>